<organism evidence="8 9">
    <name type="scientific">Desulfarculus baarsii (strain ATCC 33931 / DSM 2075 / LMG 7858 / VKM B-1802 / 2st14)</name>
    <dbReference type="NCBI Taxonomy" id="644282"/>
    <lineage>
        <taxon>Bacteria</taxon>
        <taxon>Pseudomonadati</taxon>
        <taxon>Thermodesulfobacteriota</taxon>
        <taxon>Desulfarculia</taxon>
        <taxon>Desulfarculales</taxon>
        <taxon>Desulfarculaceae</taxon>
        <taxon>Desulfarculus</taxon>
    </lineage>
</organism>
<accession>E1QFS5</accession>
<dbReference type="GO" id="GO:0003824">
    <property type="term" value="F:catalytic activity"/>
    <property type="evidence" value="ECO:0007669"/>
    <property type="project" value="InterPro"/>
</dbReference>
<dbReference type="InterPro" id="IPR006638">
    <property type="entry name" value="Elp3/MiaA/NifB-like_rSAM"/>
</dbReference>
<dbReference type="SFLD" id="SFLDS00029">
    <property type="entry name" value="Radical_SAM"/>
    <property type="match status" value="1"/>
</dbReference>
<keyword evidence="6" id="KW-0411">Iron-sulfur</keyword>
<dbReference type="SMART" id="SM00729">
    <property type="entry name" value="Elp3"/>
    <property type="match status" value="1"/>
</dbReference>
<dbReference type="PANTHER" id="PTHR43787">
    <property type="entry name" value="FEMO COFACTOR BIOSYNTHESIS PROTEIN NIFB-RELATED"/>
    <property type="match status" value="1"/>
</dbReference>
<dbReference type="Pfam" id="PF04055">
    <property type="entry name" value="Radical_SAM"/>
    <property type="match status" value="1"/>
</dbReference>
<evidence type="ECO:0000259" key="7">
    <source>
        <dbReference type="PROSITE" id="PS51918"/>
    </source>
</evidence>
<dbReference type="RefSeq" id="WP_013257989.1">
    <property type="nucleotide sequence ID" value="NC_014365.1"/>
</dbReference>
<dbReference type="SFLD" id="SFLDG01083">
    <property type="entry name" value="Uncharacterised_Radical_SAM_Su"/>
    <property type="match status" value="1"/>
</dbReference>
<evidence type="ECO:0000256" key="2">
    <source>
        <dbReference type="ARBA" id="ARBA00022485"/>
    </source>
</evidence>
<dbReference type="InterPro" id="IPR007197">
    <property type="entry name" value="rSAM"/>
</dbReference>
<gene>
    <name evidence="8" type="ordered locus">Deba_1167</name>
</gene>
<keyword evidence="3" id="KW-0949">S-adenosyl-L-methionine</keyword>
<dbReference type="eggNOG" id="COG0731">
    <property type="taxonomic scope" value="Bacteria"/>
</dbReference>
<dbReference type="EMBL" id="CP002085">
    <property type="protein sequence ID" value="ADK84535.1"/>
    <property type="molecule type" value="Genomic_DNA"/>
</dbReference>
<dbReference type="OrthoDB" id="9800840at2"/>
<dbReference type="STRING" id="644282.Deba_1167"/>
<dbReference type="Gene3D" id="3.20.20.70">
    <property type="entry name" value="Aldolase class I"/>
    <property type="match status" value="1"/>
</dbReference>
<keyword evidence="9" id="KW-1185">Reference proteome</keyword>
<feature type="domain" description="Radical SAM core" evidence="7">
    <location>
        <begin position="16"/>
        <end position="255"/>
    </location>
</feature>
<evidence type="ECO:0000313" key="9">
    <source>
        <dbReference type="Proteomes" id="UP000009047"/>
    </source>
</evidence>
<reference evidence="8 9" key="1">
    <citation type="journal article" date="2010" name="Stand. Genomic Sci.">
        <title>Complete genome sequence of Desulfarculus baarsii type strain (2st14).</title>
        <authorList>
            <person name="Sun H."/>
            <person name="Spring S."/>
            <person name="Lapidus A."/>
            <person name="Davenport K."/>
            <person name="Del Rio T.G."/>
            <person name="Tice H."/>
            <person name="Nolan M."/>
            <person name="Copeland A."/>
            <person name="Cheng J.F."/>
            <person name="Lucas S."/>
            <person name="Tapia R."/>
            <person name="Goodwin L."/>
            <person name="Pitluck S."/>
            <person name="Ivanova N."/>
            <person name="Pagani I."/>
            <person name="Mavromatis K."/>
            <person name="Ovchinnikova G."/>
            <person name="Pati A."/>
            <person name="Chen A."/>
            <person name="Palaniappan K."/>
            <person name="Hauser L."/>
            <person name="Chang Y.J."/>
            <person name="Jeffries C.D."/>
            <person name="Detter J.C."/>
            <person name="Han C."/>
            <person name="Rohde M."/>
            <person name="Brambilla E."/>
            <person name="Goker M."/>
            <person name="Woyke T."/>
            <person name="Bristow J."/>
            <person name="Eisen J.A."/>
            <person name="Markowitz V."/>
            <person name="Hugenholtz P."/>
            <person name="Kyrpides N.C."/>
            <person name="Klenk H.P."/>
            <person name="Land M."/>
        </authorList>
    </citation>
    <scope>NUCLEOTIDE SEQUENCE [LARGE SCALE GENOMIC DNA]</scope>
    <source>
        <strain evidence="9">ATCC 33931 / DSM 2075 / LMG 7858 / VKM B-1802 / 2st14</strain>
    </source>
</reference>
<dbReference type="SUPFAM" id="SSF102114">
    <property type="entry name" value="Radical SAM enzymes"/>
    <property type="match status" value="1"/>
</dbReference>
<evidence type="ECO:0000256" key="1">
    <source>
        <dbReference type="ARBA" id="ARBA00001966"/>
    </source>
</evidence>
<evidence type="ECO:0000256" key="6">
    <source>
        <dbReference type="ARBA" id="ARBA00023014"/>
    </source>
</evidence>
<keyword evidence="5" id="KW-0408">Iron</keyword>
<dbReference type="Proteomes" id="UP000009047">
    <property type="component" value="Chromosome"/>
</dbReference>
<protein>
    <submittedName>
        <fullName evidence="8">Radical SAM domain protein</fullName>
    </submittedName>
</protein>
<comment type="cofactor">
    <cofactor evidence="1">
        <name>[4Fe-4S] cluster</name>
        <dbReference type="ChEBI" id="CHEBI:49883"/>
    </cofactor>
</comment>
<dbReference type="InterPro" id="IPR058240">
    <property type="entry name" value="rSAM_sf"/>
</dbReference>
<name>E1QFS5_DESB2</name>
<keyword evidence="2" id="KW-0004">4Fe-4S</keyword>
<evidence type="ECO:0000313" key="8">
    <source>
        <dbReference type="EMBL" id="ADK84535.1"/>
    </source>
</evidence>
<dbReference type="GO" id="GO:0046872">
    <property type="term" value="F:metal ion binding"/>
    <property type="evidence" value="ECO:0007669"/>
    <property type="project" value="UniProtKB-KW"/>
</dbReference>
<dbReference type="KEGG" id="dbr:Deba_1167"/>
<dbReference type="GO" id="GO:0051539">
    <property type="term" value="F:4 iron, 4 sulfur cluster binding"/>
    <property type="evidence" value="ECO:0007669"/>
    <property type="project" value="UniProtKB-KW"/>
</dbReference>
<dbReference type="InterPro" id="IPR040084">
    <property type="entry name" value="GTPase_Obg"/>
</dbReference>
<dbReference type="InterPro" id="IPR013785">
    <property type="entry name" value="Aldolase_TIM"/>
</dbReference>
<proteinExistence type="predicted"/>
<dbReference type="PROSITE" id="PS51918">
    <property type="entry name" value="RADICAL_SAM"/>
    <property type="match status" value="1"/>
</dbReference>
<dbReference type="PANTHER" id="PTHR43787:SF11">
    <property type="entry name" value="UPF0026 PROTEIN SLR1464"/>
    <property type="match status" value="1"/>
</dbReference>
<dbReference type="HOGENOM" id="CLU_058377_0_0_7"/>
<dbReference type="CDD" id="cd01335">
    <property type="entry name" value="Radical_SAM"/>
    <property type="match status" value="1"/>
</dbReference>
<keyword evidence="4" id="KW-0479">Metal-binding</keyword>
<evidence type="ECO:0000256" key="3">
    <source>
        <dbReference type="ARBA" id="ARBA00022691"/>
    </source>
</evidence>
<sequence>MSLTSRQSDDQAVFGPVPSRRLGLSLGVDLLWPKTCTLDCVYCECGPTTQKTTQRGRFRPAEDVLAQVRKRLEQLDVPPDHITLAGSGEPTLHLDLGLVLRRLREMNAGRVAVLTNGTLCFDERVRDELCQAEVVVPSLDAVSQRAFQQVNRPAKGLSAAAMIEGLKLLRRQFKGQFILEILLVEGLNDTPGELAGLMAAAKAIGPDAVQLNTIVRPPAVAGFRPVDDQRLADIAAAFDPPAQVIAPPRARAVGDHGHLARQAVEMTRRRPCTIEDIAAALGLAGDAAADLVASLRAAGLMGLERHDGREYYRGV</sequence>
<dbReference type="AlphaFoldDB" id="E1QFS5"/>
<evidence type="ECO:0000256" key="5">
    <source>
        <dbReference type="ARBA" id="ARBA00023004"/>
    </source>
</evidence>
<evidence type="ECO:0000256" key="4">
    <source>
        <dbReference type="ARBA" id="ARBA00022723"/>
    </source>
</evidence>